<reference evidence="4" key="1">
    <citation type="submission" date="2022-01" db="EMBL/GenBank/DDBJ databases">
        <title>Comparison of Fish pathogen Aeromonas spp.</title>
        <authorList>
            <person name="Dubey S."/>
            <person name="Sorum H."/>
            <person name="Munangandu H.M."/>
        </authorList>
    </citation>
    <scope>NUCLEOTIDE SEQUENCE</scope>
    <source>
        <strain evidence="4">SD/21-15</strain>
    </source>
</reference>
<dbReference type="GO" id="GO:0000150">
    <property type="term" value="F:DNA strand exchange activity"/>
    <property type="evidence" value="ECO:0007669"/>
    <property type="project" value="InterPro"/>
</dbReference>
<dbReference type="AlphaFoldDB" id="A0AAW5RLG1"/>
<name>A0AAW5RLG1_AERME</name>
<evidence type="ECO:0000313" key="4">
    <source>
        <dbReference type="EMBL" id="MCV3289520.1"/>
    </source>
</evidence>
<accession>A0AAW5RLG1</accession>
<dbReference type="InterPro" id="IPR036162">
    <property type="entry name" value="Resolvase-like_N_sf"/>
</dbReference>
<organism evidence="4 5">
    <name type="scientific">Aeromonas media</name>
    <dbReference type="NCBI Taxonomy" id="651"/>
    <lineage>
        <taxon>Bacteria</taxon>
        <taxon>Pseudomonadati</taxon>
        <taxon>Pseudomonadota</taxon>
        <taxon>Gammaproteobacteria</taxon>
        <taxon>Aeromonadales</taxon>
        <taxon>Aeromonadaceae</taxon>
        <taxon>Aeromonas</taxon>
    </lineage>
</organism>
<evidence type="ECO:0000256" key="1">
    <source>
        <dbReference type="ARBA" id="ARBA00023125"/>
    </source>
</evidence>
<feature type="domain" description="Resolvase/invertase-type recombinase catalytic" evidence="3">
    <location>
        <begin position="5"/>
        <end position="162"/>
    </location>
</feature>
<dbReference type="PANTHER" id="PTHR30461">
    <property type="entry name" value="DNA-INVERTASE FROM LAMBDOID PROPHAGE"/>
    <property type="match status" value="1"/>
</dbReference>
<dbReference type="Pfam" id="PF00239">
    <property type="entry name" value="Resolvase"/>
    <property type="match status" value="1"/>
</dbReference>
<evidence type="ECO:0000259" key="3">
    <source>
        <dbReference type="PROSITE" id="PS51736"/>
    </source>
</evidence>
<dbReference type="SUPFAM" id="SSF53041">
    <property type="entry name" value="Resolvase-like"/>
    <property type="match status" value="1"/>
</dbReference>
<dbReference type="InterPro" id="IPR011109">
    <property type="entry name" value="DNA_bind_recombinase_dom"/>
</dbReference>
<dbReference type="Gene3D" id="3.90.1750.20">
    <property type="entry name" value="Putative Large Serine Recombinase, Chain B, Domain 2"/>
    <property type="match status" value="1"/>
</dbReference>
<dbReference type="Proteomes" id="UP001208651">
    <property type="component" value="Unassembled WGS sequence"/>
</dbReference>
<gene>
    <name evidence="4" type="ORF">LZT28_14895</name>
</gene>
<dbReference type="InterPro" id="IPR038109">
    <property type="entry name" value="DNA_bind_recomb_sf"/>
</dbReference>
<keyword evidence="1" id="KW-0238">DNA-binding</keyword>
<dbReference type="Gene3D" id="3.40.50.1390">
    <property type="entry name" value="Resolvase, N-terminal catalytic domain"/>
    <property type="match status" value="1"/>
</dbReference>
<dbReference type="GO" id="GO:0003677">
    <property type="term" value="F:DNA binding"/>
    <property type="evidence" value="ECO:0007669"/>
    <property type="project" value="UniProtKB-KW"/>
</dbReference>
<dbReference type="SMART" id="SM00857">
    <property type="entry name" value="Resolvase"/>
    <property type="match status" value="1"/>
</dbReference>
<protein>
    <submittedName>
        <fullName evidence="4">Recombinase family protein</fullName>
    </submittedName>
</protein>
<comment type="caution">
    <text evidence="4">The sequence shown here is derived from an EMBL/GenBank/DDBJ whole genome shotgun (WGS) entry which is preliminary data.</text>
</comment>
<dbReference type="EMBL" id="JAJVCY010000028">
    <property type="protein sequence ID" value="MCV3289520.1"/>
    <property type="molecule type" value="Genomic_DNA"/>
</dbReference>
<proteinExistence type="predicted"/>
<dbReference type="InterPro" id="IPR006119">
    <property type="entry name" value="Resolv_N"/>
</dbReference>
<dbReference type="RefSeq" id="WP_263685560.1">
    <property type="nucleotide sequence ID" value="NZ_JAJVCY010000028.1"/>
</dbReference>
<dbReference type="CDD" id="cd00338">
    <property type="entry name" value="Ser_Recombinase"/>
    <property type="match status" value="1"/>
</dbReference>
<dbReference type="PROSITE" id="PS51736">
    <property type="entry name" value="RECOMBINASES_3"/>
    <property type="match status" value="1"/>
</dbReference>
<evidence type="ECO:0000256" key="2">
    <source>
        <dbReference type="ARBA" id="ARBA00023172"/>
    </source>
</evidence>
<dbReference type="Pfam" id="PF07508">
    <property type="entry name" value="Recombinase"/>
    <property type="match status" value="1"/>
</dbReference>
<keyword evidence="2" id="KW-0233">DNA recombination</keyword>
<dbReference type="PANTHER" id="PTHR30461:SF2">
    <property type="entry name" value="SERINE RECOMBINASE PINE-RELATED"/>
    <property type="match status" value="1"/>
</dbReference>
<evidence type="ECO:0000313" key="5">
    <source>
        <dbReference type="Proteomes" id="UP001208651"/>
    </source>
</evidence>
<sequence>MQKKKAVLYCRFSTKDQIHGDSLTRQNFAAQQWCERNNAELIDQYQDLGVSGWKKITRPMFEELCRALEEGRIPPSTSILLESTDRLSRRGWQYTLSLITNLISSYDCEIVIMDKQQTFNRTNINSLFDCLPLMLNAEMAEKESTRKSELVQAAYKRKRESGDINKYPYWLTKNEDKSFSFNENKKVIDKIIEWRLQGFGANKITILLNKEGIPSPRGKVWGVSSVVTMIRNTALYGNKDFKNKSNDVIQSTANAFPKIIDYTTWNLIQVEGEKAGRKAQETPFANMIRCVCGGSMSLMTGGRGEKYRACRLSQDGSGCDQKRIRNFDEILKEGLCSLTYESTSHRVSILPELNERLTKLEKVKKILIDSGDIDSLTDLYKDISEIKNQIAIENTMVDLPKVEMKTVFTGTIDEQRIALKRVVENITVSRVGNYANISVMLTNGHRKGFGVNIGVGRHNSGKNTIVFGSDSERLLKEMESLGVEEE</sequence>
<dbReference type="InterPro" id="IPR050639">
    <property type="entry name" value="SSR_resolvase"/>
</dbReference>